<evidence type="ECO:0000256" key="1">
    <source>
        <dbReference type="ARBA" id="ARBA00004141"/>
    </source>
</evidence>
<dbReference type="AlphaFoldDB" id="A0A443HP50"/>
<feature type="transmembrane region" description="Helical" evidence="6">
    <location>
        <begin position="12"/>
        <end position="30"/>
    </location>
</feature>
<dbReference type="GO" id="GO:0016020">
    <property type="term" value="C:membrane"/>
    <property type="evidence" value="ECO:0007669"/>
    <property type="project" value="UniProtKB-SubCell"/>
</dbReference>
<gene>
    <name evidence="8" type="ORF">C8Q69DRAFT_329197</name>
</gene>
<dbReference type="PANTHER" id="PTHR33048">
    <property type="entry name" value="PTH11-LIKE INTEGRAL MEMBRANE PROTEIN (AFU_ORTHOLOGUE AFUA_5G11245)"/>
    <property type="match status" value="1"/>
</dbReference>
<dbReference type="RefSeq" id="XP_028483257.1">
    <property type="nucleotide sequence ID" value="XM_028627448.1"/>
</dbReference>
<proteinExistence type="inferred from homology"/>
<keyword evidence="9" id="KW-1185">Reference proteome</keyword>
<dbReference type="EMBL" id="RCNU01000009">
    <property type="protein sequence ID" value="RWQ93612.1"/>
    <property type="molecule type" value="Genomic_DNA"/>
</dbReference>
<dbReference type="PANTHER" id="PTHR33048:SF132">
    <property type="entry name" value="MEMBRANE PROTEIN, PUTATIVE (AFU_ORTHOLOGUE AFUA_6G07820)-RELATED"/>
    <property type="match status" value="1"/>
</dbReference>
<keyword evidence="4 6" id="KW-0472">Membrane</keyword>
<dbReference type="InterPro" id="IPR049326">
    <property type="entry name" value="Rhodopsin_dom_fungi"/>
</dbReference>
<evidence type="ECO:0000313" key="8">
    <source>
        <dbReference type="EMBL" id="RWQ93612.1"/>
    </source>
</evidence>
<feature type="transmembrane region" description="Helical" evidence="6">
    <location>
        <begin position="199"/>
        <end position="225"/>
    </location>
</feature>
<evidence type="ECO:0000256" key="2">
    <source>
        <dbReference type="ARBA" id="ARBA00022692"/>
    </source>
</evidence>
<reference evidence="8 9" key="1">
    <citation type="journal article" date="2018" name="Front. Microbiol.">
        <title>Genomic and genetic insights into a cosmopolitan fungus, Paecilomyces variotii (Eurotiales).</title>
        <authorList>
            <person name="Urquhart A.S."/>
            <person name="Mondo S.J."/>
            <person name="Makela M.R."/>
            <person name="Hane J.K."/>
            <person name="Wiebenga A."/>
            <person name="He G."/>
            <person name="Mihaltcheva S."/>
            <person name="Pangilinan J."/>
            <person name="Lipzen A."/>
            <person name="Barry K."/>
            <person name="de Vries R.P."/>
            <person name="Grigoriev I.V."/>
            <person name="Idnurm A."/>
        </authorList>
    </citation>
    <scope>NUCLEOTIDE SEQUENCE [LARGE SCALE GENOMIC DNA]</scope>
    <source>
        <strain evidence="8 9">CBS 101075</strain>
    </source>
</reference>
<evidence type="ECO:0000256" key="6">
    <source>
        <dbReference type="SAM" id="Phobius"/>
    </source>
</evidence>
<feature type="transmembrane region" description="Helical" evidence="6">
    <location>
        <begin position="119"/>
        <end position="141"/>
    </location>
</feature>
<organism evidence="8 9">
    <name type="scientific">Byssochlamys spectabilis</name>
    <name type="common">Paecilomyces variotii</name>
    <dbReference type="NCBI Taxonomy" id="264951"/>
    <lineage>
        <taxon>Eukaryota</taxon>
        <taxon>Fungi</taxon>
        <taxon>Dikarya</taxon>
        <taxon>Ascomycota</taxon>
        <taxon>Pezizomycotina</taxon>
        <taxon>Eurotiomycetes</taxon>
        <taxon>Eurotiomycetidae</taxon>
        <taxon>Eurotiales</taxon>
        <taxon>Thermoascaceae</taxon>
        <taxon>Paecilomyces</taxon>
    </lineage>
</organism>
<name>A0A443HP50_BYSSP</name>
<feature type="domain" description="Rhodopsin" evidence="7">
    <location>
        <begin position="27"/>
        <end position="263"/>
    </location>
</feature>
<evidence type="ECO:0000313" key="9">
    <source>
        <dbReference type="Proteomes" id="UP000283841"/>
    </source>
</evidence>
<feature type="transmembrane region" description="Helical" evidence="6">
    <location>
        <begin position="42"/>
        <end position="61"/>
    </location>
</feature>
<keyword evidence="2 6" id="KW-0812">Transmembrane</keyword>
<keyword evidence="3 6" id="KW-1133">Transmembrane helix</keyword>
<dbReference type="GeneID" id="39596725"/>
<dbReference type="STRING" id="264951.A0A443HP50"/>
<evidence type="ECO:0000256" key="3">
    <source>
        <dbReference type="ARBA" id="ARBA00022989"/>
    </source>
</evidence>
<dbReference type="Proteomes" id="UP000283841">
    <property type="component" value="Unassembled WGS sequence"/>
</dbReference>
<evidence type="ECO:0000256" key="4">
    <source>
        <dbReference type="ARBA" id="ARBA00023136"/>
    </source>
</evidence>
<evidence type="ECO:0000256" key="5">
    <source>
        <dbReference type="ARBA" id="ARBA00038359"/>
    </source>
</evidence>
<accession>A0A443HP50</accession>
<comment type="similarity">
    <text evidence="5">Belongs to the SAT4 family.</text>
</comment>
<protein>
    <submittedName>
        <fullName evidence="8">Putative integral membrane protein</fullName>
    </submittedName>
</protein>
<evidence type="ECO:0000259" key="7">
    <source>
        <dbReference type="Pfam" id="PF20684"/>
    </source>
</evidence>
<comment type="caution">
    <text evidence="8">The sequence shown here is derived from an EMBL/GenBank/DDBJ whole genome shotgun (WGS) entry which is preliminary data.</text>
</comment>
<dbReference type="VEuPathDB" id="FungiDB:C8Q69DRAFT_329197"/>
<dbReference type="Pfam" id="PF20684">
    <property type="entry name" value="Fung_rhodopsin"/>
    <property type="match status" value="1"/>
</dbReference>
<comment type="subcellular location">
    <subcellularLocation>
        <location evidence="1">Membrane</location>
        <topology evidence="1">Multi-pass membrane protein</topology>
    </subcellularLocation>
</comment>
<dbReference type="InterPro" id="IPR052337">
    <property type="entry name" value="SAT4-like"/>
</dbReference>
<sequence length="362" mass="40222">MEGSRGRHALDISIVFTTLATVTVLCRFYTRLFLVRQMGSDDWIILISLIFSLAFLGLFAGEVEYGMGIHIADIPPDILVKQMKCFWASVPIYQTSLISTKASILFQYRRVFPTQKIRIVCNIMIAVLALYGTWTVLTAWLNCIPVAKFWDDSIPGHCLNKEGLWFSNSGMHILTDIIIMILPMPVLKSLQLPQRQKLALMGVFALGSFVTVTSCLRLKSLFVISRAKDQTYDNVGAATWSAVECNVAIICACLPSLRPFISRIFPRLFNGISSSKTKDVRSRTTHGAFSNINASVIGGGDPDPEFHMYSLKSKRRGDDDSSKDSDSLKNMGGIKVTTMLSQESIQRADDAGSERKLVMNAL</sequence>